<organism evidence="2 3">
    <name type="scientific">Stylosanthes scabra</name>
    <dbReference type="NCBI Taxonomy" id="79078"/>
    <lineage>
        <taxon>Eukaryota</taxon>
        <taxon>Viridiplantae</taxon>
        <taxon>Streptophyta</taxon>
        <taxon>Embryophyta</taxon>
        <taxon>Tracheophyta</taxon>
        <taxon>Spermatophyta</taxon>
        <taxon>Magnoliopsida</taxon>
        <taxon>eudicotyledons</taxon>
        <taxon>Gunneridae</taxon>
        <taxon>Pentapetalae</taxon>
        <taxon>rosids</taxon>
        <taxon>fabids</taxon>
        <taxon>Fabales</taxon>
        <taxon>Fabaceae</taxon>
        <taxon>Papilionoideae</taxon>
        <taxon>50 kb inversion clade</taxon>
        <taxon>dalbergioids sensu lato</taxon>
        <taxon>Dalbergieae</taxon>
        <taxon>Pterocarpus clade</taxon>
        <taxon>Stylosanthes</taxon>
    </lineage>
</organism>
<accession>A0ABU6QN34</accession>
<dbReference type="EMBL" id="JASCZI010000749">
    <property type="protein sequence ID" value="MED6113242.1"/>
    <property type="molecule type" value="Genomic_DNA"/>
</dbReference>
<name>A0ABU6QN34_9FABA</name>
<feature type="domain" description="Reverse transcriptase zinc-binding" evidence="1">
    <location>
        <begin position="19"/>
        <end position="111"/>
    </location>
</feature>
<dbReference type="Pfam" id="PF13966">
    <property type="entry name" value="zf-RVT"/>
    <property type="match status" value="1"/>
</dbReference>
<proteinExistence type="predicted"/>
<gene>
    <name evidence="2" type="ORF">PIB30_118904</name>
</gene>
<reference evidence="2 3" key="1">
    <citation type="journal article" date="2023" name="Plants (Basel)">
        <title>Bridging the Gap: Combining Genomics and Transcriptomics Approaches to Understand Stylosanthes scabra, an Orphan Legume from the Brazilian Caatinga.</title>
        <authorList>
            <person name="Ferreira-Neto J.R.C."/>
            <person name="da Silva M.D."/>
            <person name="Binneck E."/>
            <person name="de Melo N.F."/>
            <person name="da Silva R.H."/>
            <person name="de Melo A.L.T.M."/>
            <person name="Pandolfi V."/>
            <person name="Bustamante F.O."/>
            <person name="Brasileiro-Vidal A.C."/>
            <person name="Benko-Iseppon A.M."/>
        </authorList>
    </citation>
    <scope>NUCLEOTIDE SEQUENCE [LARGE SCALE GENOMIC DNA]</scope>
    <source>
        <tissue evidence="2">Leaves</tissue>
    </source>
</reference>
<dbReference type="InterPro" id="IPR026960">
    <property type="entry name" value="RVT-Znf"/>
</dbReference>
<keyword evidence="3" id="KW-1185">Reference proteome</keyword>
<protein>
    <recommendedName>
        <fullName evidence="1">Reverse transcriptase zinc-binding domain-containing protein</fullName>
    </recommendedName>
</protein>
<evidence type="ECO:0000313" key="3">
    <source>
        <dbReference type="Proteomes" id="UP001341840"/>
    </source>
</evidence>
<dbReference type="Proteomes" id="UP001341840">
    <property type="component" value="Unassembled WGS sequence"/>
</dbReference>
<evidence type="ECO:0000313" key="2">
    <source>
        <dbReference type="EMBL" id="MED6113242.1"/>
    </source>
</evidence>
<evidence type="ECO:0000259" key="1">
    <source>
        <dbReference type="Pfam" id="PF13966"/>
    </source>
</evidence>
<comment type="caution">
    <text evidence="2">The sequence shown here is derived from an EMBL/GenBank/DDBJ whole genome shotgun (WGS) entry which is preliminary data.</text>
</comment>
<sequence length="188" mass="22092">MRIDQVDTLIWKHDNKCIFSVKSFVSVLYKNNNREVEPNMYAFAKNLWKGLVPPRVELLVWFVILGKMNTKDRLFEIGMIRDVDANCVLCDAEWESVYHLFFGCKASLAIWDEALNHWGVSWSSPGEMKGCFESWMGVQVRREQKVLWMIVFFSIIWEIWSQRNAIIFKCGKFDLKKIKCNVAARALQ</sequence>